<feature type="non-terminal residue" evidence="1">
    <location>
        <position position="151"/>
    </location>
</feature>
<evidence type="ECO:0000313" key="2">
    <source>
        <dbReference type="Proteomes" id="UP000789860"/>
    </source>
</evidence>
<dbReference type="EMBL" id="CAJVPM010002012">
    <property type="protein sequence ID" value="CAG8478402.1"/>
    <property type="molecule type" value="Genomic_DNA"/>
</dbReference>
<proteinExistence type="predicted"/>
<comment type="caution">
    <text evidence="1">The sequence shown here is derived from an EMBL/GenBank/DDBJ whole genome shotgun (WGS) entry which is preliminary data.</text>
</comment>
<keyword evidence="2" id="KW-1185">Reference proteome</keyword>
<sequence length="151" mass="17524">MSIVNSEGSSASDSNSDYNLDTLFQTLPVTPTHQNTNMANAQDVLDYLQNNQKENTLLRIEPFTGDGTQDPQTWLNSFEKTAAANNWKETEDYEEYYDEEPVYVSQNSRLHPYPINRKEARQKQSESQKEHTLRSKTQKSVRIEEEEILME</sequence>
<gene>
    <name evidence="1" type="ORF">SCALOS_LOCUS2325</name>
</gene>
<accession>A0ACA9KLN8</accession>
<reference evidence="1" key="1">
    <citation type="submission" date="2021-06" db="EMBL/GenBank/DDBJ databases">
        <authorList>
            <person name="Kallberg Y."/>
            <person name="Tangrot J."/>
            <person name="Rosling A."/>
        </authorList>
    </citation>
    <scope>NUCLEOTIDE SEQUENCE</scope>
    <source>
        <strain evidence="1">AU212A</strain>
    </source>
</reference>
<name>A0ACA9KLN8_9GLOM</name>
<protein>
    <submittedName>
        <fullName evidence="1">1671_t:CDS:1</fullName>
    </submittedName>
</protein>
<organism evidence="1 2">
    <name type="scientific">Scutellospora calospora</name>
    <dbReference type="NCBI Taxonomy" id="85575"/>
    <lineage>
        <taxon>Eukaryota</taxon>
        <taxon>Fungi</taxon>
        <taxon>Fungi incertae sedis</taxon>
        <taxon>Mucoromycota</taxon>
        <taxon>Glomeromycotina</taxon>
        <taxon>Glomeromycetes</taxon>
        <taxon>Diversisporales</taxon>
        <taxon>Gigasporaceae</taxon>
        <taxon>Scutellospora</taxon>
    </lineage>
</organism>
<dbReference type="Proteomes" id="UP000789860">
    <property type="component" value="Unassembled WGS sequence"/>
</dbReference>
<evidence type="ECO:0000313" key="1">
    <source>
        <dbReference type="EMBL" id="CAG8478402.1"/>
    </source>
</evidence>